<keyword evidence="12" id="KW-1185">Reference proteome</keyword>
<dbReference type="FunFam" id="3.40.50.300:FF:000179">
    <property type="entry name" value="ABC transporter G family member 34"/>
    <property type="match status" value="1"/>
</dbReference>
<dbReference type="Pfam" id="PF01061">
    <property type="entry name" value="ABC2_membrane"/>
    <property type="match status" value="2"/>
</dbReference>
<protein>
    <submittedName>
        <fullName evidence="13">Pleiotropic drug resistance protein 3-like</fullName>
    </submittedName>
</protein>
<dbReference type="Pfam" id="PF08370">
    <property type="entry name" value="PDR_assoc"/>
    <property type="match status" value="1"/>
</dbReference>
<dbReference type="Pfam" id="PF00005">
    <property type="entry name" value="ABC_tran"/>
    <property type="match status" value="2"/>
</dbReference>
<evidence type="ECO:0000256" key="5">
    <source>
        <dbReference type="ARBA" id="ARBA00022737"/>
    </source>
</evidence>
<dbReference type="GeneID" id="110413829"/>
<feature type="transmembrane region" description="Helical" evidence="10">
    <location>
        <begin position="1184"/>
        <end position="1205"/>
    </location>
</feature>
<dbReference type="InterPro" id="IPR034001">
    <property type="entry name" value="ABCG_PDR_1"/>
</dbReference>
<evidence type="ECO:0000256" key="2">
    <source>
        <dbReference type="ARBA" id="ARBA00006012"/>
    </source>
</evidence>
<keyword evidence="6" id="KW-0547">Nucleotide-binding</keyword>
<dbReference type="Gene3D" id="3.40.50.300">
    <property type="entry name" value="P-loop containing nucleotide triphosphate hydrolases"/>
    <property type="match status" value="2"/>
</dbReference>
<keyword evidence="7" id="KW-0067">ATP-binding</keyword>
<feature type="transmembrane region" description="Helical" evidence="10">
    <location>
        <begin position="1300"/>
        <end position="1318"/>
    </location>
</feature>
<dbReference type="GO" id="GO:0005886">
    <property type="term" value="C:plasma membrane"/>
    <property type="evidence" value="ECO:0007669"/>
    <property type="project" value="UniProtKB-ARBA"/>
</dbReference>
<keyword evidence="3" id="KW-0813">Transport</keyword>
<feature type="transmembrane region" description="Helical" evidence="10">
    <location>
        <begin position="676"/>
        <end position="695"/>
    </location>
</feature>
<evidence type="ECO:0000256" key="7">
    <source>
        <dbReference type="ARBA" id="ARBA00022840"/>
    </source>
</evidence>
<comment type="subcellular location">
    <subcellularLocation>
        <location evidence="1">Membrane</location>
        <topology evidence="1">Multi-pass membrane protein</topology>
    </subcellularLocation>
</comment>
<dbReference type="PROSITE" id="PS50893">
    <property type="entry name" value="ABC_TRANSPORTER_2"/>
    <property type="match status" value="2"/>
</dbReference>
<sequence>MANAIRKDSVELAELGRSATSSLQDHLSSSFSTASHAENDDEVELQWAAIERLPTFKRIRTSLFDNKLINDGKEEEGNRVTDVTKLGSSERRVFIDKLITIIEEDNLRLLKKQKERIARVGLEWPTVEVRFKNLSVEAECEVVHGESLPSLWNTIKSTFSAMTNVSRCMSQPNKIKILKDVSGIIKPSRMTLLLGPPGCGKTTLLKALAAKLDPSLEVTGEISYNGFKLTEFVPQKTSAYISQYDLHISEMTVRETLDFSARCQGIGGRADILKEVSRREKLRGIIPEPDIDTYMKAISVEGLKRTLQTDYILKILGLDNCADTIVGDAMKRGISGGEKRRLTTGEMMIGPTKALFMDEISTGLDSSTTFQTVTCLQQLTHITGATILISLLQPAPETFDLFDDIILMAEGKIVYHGLRSNVQEFFEHCGFRCPQRKGLADFLQEVLSEKDQAQYWYHMDRPQSYVSTDQFIAAFKEFHAGQKLNEELCTPFNKVENHKNALSFSIYSLGKWELFKACLAREWLLMKRNSFFYAFKSAQLVFLALVTTTAFIRTRMKIDELHASEYMGSLFYGLLRLMSNGIAELAFTGSRLVIFYKQRDLYFYPAWAYSIPSAVLKIPFSFVDAFLWTSLVYFIIGYSPEPERFFRQLFLFFLLHQAAISLFRLIAAVAKNPPVAAIFGQFTILVVALFSGFIIPEPSMPAWIKWGFWISPLTYTEIGISINEFLAPRWQKDSPSNETLGHQFLRSRGLNFGEYFYWISVGALIGMWILINIGFTLALSYLKPPGRSRAIVSHQRFSYLKGKEDLSNSIQETQLPGAASLKGTAITRVTRTVLPFEPVTLSFENVQYIVDTPKKLREQGFPQKKLHLLQDITGAFRPGVLTALMGASGAGKTTLMDVLSGRKTGGHTEGDIRIGGYPKVQEAYARISGYCEQTDIHSPQITVGESVMYSAWLRLPAEVDKHKRLEFVAEVLQMIELDEIKDALVGVPGVSGISSEQRKRLTIAVELVSNPSIIFMDEPTSGLDARAAAIVMRVVKNIVSTRRTIVCTIHQPSIDIFEAFDEVILMKRGGHIIYSGELGVHSSKLIEYFEGIPGVPKIKENYNPATWMLAVTNPSAEAQLGVDFAYLYKESHLYQRNKELVKELSVPAEGSKELRFSTRFPQNGWEQLKACLWKQHLSYWRNPAYILGRLMFTTVSSFLYGSVLWQKGQKIDNEQDLFNIMGSMYVFMISTGVSNCVSILPIITSERIIVYRERFAGMYSSKAYSLAQVIIEIPYIFLEAALFLIITYPAVNFYGSAYKVFWYFYANFCTMLNYKYLGMVIVSLTPTYEAASICASYSVTLLNLFSGFLIPGPQLPKWWVWSYWIDPSSWTLRGLLTSQYGDIKQEIIAFGERKTIRAFLEGRYGFKHHDLSITAFLLIAYPLFFAFVFTYFMAKLNFQKR</sequence>
<evidence type="ECO:0000313" key="13">
    <source>
        <dbReference type="RefSeq" id="XP_021280486.1"/>
    </source>
</evidence>
<evidence type="ECO:0000256" key="4">
    <source>
        <dbReference type="ARBA" id="ARBA00022692"/>
    </source>
</evidence>
<evidence type="ECO:0000256" key="3">
    <source>
        <dbReference type="ARBA" id="ARBA00022448"/>
    </source>
</evidence>
<dbReference type="PANTHER" id="PTHR19241">
    <property type="entry name" value="ATP-BINDING CASSETTE TRANSPORTER"/>
    <property type="match status" value="1"/>
</dbReference>
<feature type="transmembrane region" description="Helical" evidence="10">
    <location>
        <begin position="755"/>
        <end position="779"/>
    </location>
</feature>
<feature type="transmembrane region" description="Helical" evidence="10">
    <location>
        <begin position="649"/>
        <end position="670"/>
    </location>
</feature>
<name>A0A6J1A116_9ROSI</name>
<dbReference type="FunFam" id="3.40.50.300:FF:000157">
    <property type="entry name" value="ABC transporter G family member 34"/>
    <property type="match status" value="1"/>
</dbReference>
<evidence type="ECO:0000256" key="9">
    <source>
        <dbReference type="ARBA" id="ARBA00023136"/>
    </source>
</evidence>
<dbReference type="GO" id="GO:0016887">
    <property type="term" value="F:ATP hydrolysis activity"/>
    <property type="evidence" value="ECO:0007669"/>
    <property type="project" value="InterPro"/>
</dbReference>
<dbReference type="CDD" id="cd03233">
    <property type="entry name" value="ABCG_PDR_domain1"/>
    <property type="match status" value="1"/>
</dbReference>
<evidence type="ECO:0000256" key="10">
    <source>
        <dbReference type="SAM" id="Phobius"/>
    </source>
</evidence>
<dbReference type="SUPFAM" id="SSF52540">
    <property type="entry name" value="P-loop containing nucleoside triphosphate hydrolases"/>
    <property type="match status" value="2"/>
</dbReference>
<organism evidence="12 13">
    <name type="scientific">Herrania umbratica</name>
    <dbReference type="NCBI Taxonomy" id="108875"/>
    <lineage>
        <taxon>Eukaryota</taxon>
        <taxon>Viridiplantae</taxon>
        <taxon>Streptophyta</taxon>
        <taxon>Embryophyta</taxon>
        <taxon>Tracheophyta</taxon>
        <taxon>Spermatophyta</taxon>
        <taxon>Magnoliopsida</taxon>
        <taxon>eudicotyledons</taxon>
        <taxon>Gunneridae</taxon>
        <taxon>Pentapetalae</taxon>
        <taxon>rosids</taxon>
        <taxon>malvids</taxon>
        <taxon>Malvales</taxon>
        <taxon>Malvaceae</taxon>
        <taxon>Byttnerioideae</taxon>
        <taxon>Herrania</taxon>
    </lineage>
</organism>
<keyword evidence="9 10" id="KW-0472">Membrane</keyword>
<feature type="domain" description="ABC transporter" evidence="11">
    <location>
        <begin position="841"/>
        <end position="1093"/>
    </location>
</feature>
<evidence type="ECO:0000259" key="11">
    <source>
        <dbReference type="PROSITE" id="PS50893"/>
    </source>
</evidence>
<comment type="similarity">
    <text evidence="2">Belongs to the ABC transporter superfamily. ABCG family. PDR (TC 3.A.1.205) subfamily.</text>
</comment>
<feature type="transmembrane region" description="Helical" evidence="10">
    <location>
        <begin position="1264"/>
        <end position="1288"/>
    </location>
</feature>
<dbReference type="GO" id="GO:0005524">
    <property type="term" value="F:ATP binding"/>
    <property type="evidence" value="ECO:0007669"/>
    <property type="project" value="UniProtKB-KW"/>
</dbReference>
<feature type="transmembrane region" description="Helical" evidence="10">
    <location>
        <begin position="1330"/>
        <end position="1350"/>
    </location>
</feature>
<feature type="domain" description="ABC transporter" evidence="11">
    <location>
        <begin position="160"/>
        <end position="435"/>
    </location>
</feature>
<gene>
    <name evidence="13" type="primary">LOC110413829</name>
</gene>
<dbReference type="RefSeq" id="XP_021280486.1">
    <property type="nucleotide sequence ID" value="XM_021424811.1"/>
</dbReference>
<feature type="transmembrane region" description="Helical" evidence="10">
    <location>
        <begin position="614"/>
        <end position="637"/>
    </location>
</feature>
<dbReference type="OrthoDB" id="66620at2759"/>
<evidence type="ECO:0000256" key="6">
    <source>
        <dbReference type="ARBA" id="ARBA00022741"/>
    </source>
</evidence>
<keyword evidence="5" id="KW-0677">Repeat</keyword>
<dbReference type="InterPro" id="IPR043926">
    <property type="entry name" value="ABCG_dom"/>
</dbReference>
<dbReference type="InterPro" id="IPR003593">
    <property type="entry name" value="AAA+_ATPase"/>
</dbReference>
<evidence type="ECO:0000313" key="12">
    <source>
        <dbReference type="Proteomes" id="UP000504621"/>
    </source>
</evidence>
<keyword evidence="8 10" id="KW-1133">Transmembrane helix</keyword>
<accession>A0A6J1A116</accession>
<dbReference type="InterPro" id="IPR003439">
    <property type="entry name" value="ABC_transporter-like_ATP-bd"/>
</dbReference>
<proteinExistence type="inferred from homology"/>
<dbReference type="InterPro" id="IPR034003">
    <property type="entry name" value="ABCG_PDR_2"/>
</dbReference>
<dbReference type="InterPro" id="IPR013581">
    <property type="entry name" value="PDR_assoc"/>
</dbReference>
<feature type="transmembrane region" description="Helical" evidence="10">
    <location>
        <begin position="1413"/>
        <end position="1434"/>
    </location>
</feature>
<evidence type="ECO:0000256" key="8">
    <source>
        <dbReference type="ARBA" id="ARBA00022989"/>
    </source>
</evidence>
<dbReference type="SMART" id="SM00382">
    <property type="entry name" value="AAA"/>
    <property type="match status" value="2"/>
</dbReference>
<feature type="transmembrane region" description="Helical" evidence="10">
    <location>
        <begin position="573"/>
        <end position="594"/>
    </location>
</feature>
<dbReference type="Pfam" id="PF19055">
    <property type="entry name" value="ABC2_membrane_7"/>
    <property type="match status" value="1"/>
</dbReference>
<dbReference type="InterPro" id="IPR013525">
    <property type="entry name" value="ABC2_TM"/>
</dbReference>
<feature type="transmembrane region" description="Helical" evidence="10">
    <location>
        <begin position="531"/>
        <end position="552"/>
    </location>
</feature>
<evidence type="ECO:0000256" key="1">
    <source>
        <dbReference type="ARBA" id="ARBA00004141"/>
    </source>
</evidence>
<dbReference type="InterPro" id="IPR027417">
    <property type="entry name" value="P-loop_NTPase"/>
</dbReference>
<feature type="transmembrane region" description="Helical" evidence="10">
    <location>
        <begin position="1225"/>
        <end position="1243"/>
    </location>
</feature>
<reference evidence="13" key="1">
    <citation type="submission" date="2025-08" db="UniProtKB">
        <authorList>
            <consortium name="RefSeq"/>
        </authorList>
    </citation>
    <scope>IDENTIFICATION</scope>
    <source>
        <tissue evidence="13">Leaf</tissue>
    </source>
</reference>
<dbReference type="CDD" id="cd03232">
    <property type="entry name" value="ABCG_PDR_domain2"/>
    <property type="match status" value="1"/>
</dbReference>
<dbReference type="Proteomes" id="UP000504621">
    <property type="component" value="Unplaced"/>
</dbReference>
<dbReference type="GO" id="GO:0140359">
    <property type="term" value="F:ABC-type transporter activity"/>
    <property type="evidence" value="ECO:0007669"/>
    <property type="project" value="InterPro"/>
</dbReference>
<keyword evidence="4 10" id="KW-0812">Transmembrane</keyword>